<protein>
    <submittedName>
        <fullName evidence="3">MerR family transcriptional regulator</fullName>
    </submittedName>
</protein>
<dbReference type="OrthoDB" id="9811174at2"/>
<dbReference type="Pfam" id="PF13411">
    <property type="entry name" value="MerR_1"/>
    <property type="match status" value="1"/>
</dbReference>
<reference evidence="3 4" key="1">
    <citation type="submission" date="2019-03" db="EMBL/GenBank/DDBJ databases">
        <title>Complete genome sequence of Spiroplasma gladiatoris TG-1 (DSM 22552).</title>
        <authorList>
            <person name="Lin Y.-C."/>
            <person name="Chou L."/>
            <person name="Kuo C.-H."/>
        </authorList>
    </citation>
    <scope>NUCLEOTIDE SEQUENCE [LARGE SCALE GENOMIC DNA]</scope>
    <source>
        <strain evidence="3 4">TG-1</strain>
    </source>
</reference>
<proteinExistence type="predicted"/>
<dbReference type="RefSeq" id="WP_134297046.1">
    <property type="nucleotide sequence ID" value="NZ_CP038013.1"/>
</dbReference>
<evidence type="ECO:0000313" key="4">
    <source>
        <dbReference type="Proteomes" id="UP000294309"/>
    </source>
</evidence>
<organism evidence="3 4">
    <name type="scientific">Spiroplasma gladiatoris</name>
    <dbReference type="NCBI Taxonomy" id="2143"/>
    <lineage>
        <taxon>Bacteria</taxon>
        <taxon>Bacillati</taxon>
        <taxon>Mycoplasmatota</taxon>
        <taxon>Mollicutes</taxon>
        <taxon>Entomoplasmatales</taxon>
        <taxon>Spiroplasmataceae</taxon>
        <taxon>Spiroplasma</taxon>
    </lineage>
</organism>
<gene>
    <name evidence="3" type="ORF">SGLAD_v1c00420</name>
</gene>
<keyword evidence="1" id="KW-0238">DNA-binding</keyword>
<dbReference type="SMART" id="SM00422">
    <property type="entry name" value="HTH_MERR"/>
    <property type="match status" value="1"/>
</dbReference>
<feature type="domain" description="HTH merR-type" evidence="2">
    <location>
        <begin position="6"/>
        <end position="75"/>
    </location>
</feature>
<dbReference type="AlphaFoldDB" id="A0A4P7AHV2"/>
<dbReference type="EMBL" id="CP038013">
    <property type="protein sequence ID" value="QBQ07243.1"/>
    <property type="molecule type" value="Genomic_DNA"/>
</dbReference>
<dbReference type="PROSITE" id="PS50937">
    <property type="entry name" value="HTH_MERR_2"/>
    <property type="match status" value="1"/>
</dbReference>
<dbReference type="Gene3D" id="1.10.1660.10">
    <property type="match status" value="1"/>
</dbReference>
<evidence type="ECO:0000313" key="3">
    <source>
        <dbReference type="EMBL" id="QBQ07243.1"/>
    </source>
</evidence>
<dbReference type="PANTHER" id="PTHR30204:SF82">
    <property type="entry name" value="TRANSCRIPTIONAL REGULATOR, MERR FAMILY"/>
    <property type="match status" value="1"/>
</dbReference>
<accession>A0A4P7AHV2</accession>
<dbReference type="InterPro" id="IPR047057">
    <property type="entry name" value="MerR_fam"/>
</dbReference>
<dbReference type="InterPro" id="IPR000551">
    <property type="entry name" value="MerR-type_HTH_dom"/>
</dbReference>
<dbReference type="PANTHER" id="PTHR30204">
    <property type="entry name" value="REDOX-CYCLING DRUG-SENSING TRANSCRIPTIONAL ACTIVATOR SOXR"/>
    <property type="match status" value="1"/>
</dbReference>
<dbReference type="KEGG" id="sgq:SGLAD_v1c00420"/>
<sequence length="125" mass="15040">MMETKKFYVSEIAKQFHLTQNTIRFYEKKGLLPCMKRDSNNYRYILEEDIKWFNTVICLKKTGMSISDIKKYISLAQKGNTSANERLEMITKQKTQVVNQIEFLKKQLEFLNYKTDFYKKILENK</sequence>
<dbReference type="Proteomes" id="UP000294309">
    <property type="component" value="Chromosome"/>
</dbReference>
<dbReference type="InterPro" id="IPR009061">
    <property type="entry name" value="DNA-bd_dom_put_sf"/>
</dbReference>
<evidence type="ECO:0000256" key="1">
    <source>
        <dbReference type="ARBA" id="ARBA00023125"/>
    </source>
</evidence>
<dbReference type="SUPFAM" id="SSF46955">
    <property type="entry name" value="Putative DNA-binding domain"/>
    <property type="match status" value="1"/>
</dbReference>
<name>A0A4P7AHV2_9MOLU</name>
<dbReference type="GO" id="GO:0003700">
    <property type="term" value="F:DNA-binding transcription factor activity"/>
    <property type="evidence" value="ECO:0007669"/>
    <property type="project" value="InterPro"/>
</dbReference>
<dbReference type="CDD" id="cd01109">
    <property type="entry name" value="HTH_YyaN"/>
    <property type="match status" value="1"/>
</dbReference>
<evidence type="ECO:0000259" key="2">
    <source>
        <dbReference type="PROSITE" id="PS50937"/>
    </source>
</evidence>
<keyword evidence="4" id="KW-1185">Reference proteome</keyword>
<dbReference type="GO" id="GO:0003677">
    <property type="term" value="F:DNA binding"/>
    <property type="evidence" value="ECO:0007669"/>
    <property type="project" value="UniProtKB-KW"/>
</dbReference>